<reference evidence="3" key="1">
    <citation type="journal article" date="2019" name="Nat. Commun.">
        <title>The genome of broomcorn millet.</title>
        <authorList>
            <person name="Zou C."/>
            <person name="Miki D."/>
            <person name="Li D."/>
            <person name="Tang Q."/>
            <person name="Xiao L."/>
            <person name="Rajput S."/>
            <person name="Deng P."/>
            <person name="Jia W."/>
            <person name="Huang R."/>
            <person name="Zhang M."/>
            <person name="Sun Y."/>
            <person name="Hu J."/>
            <person name="Fu X."/>
            <person name="Schnable P.S."/>
            <person name="Li F."/>
            <person name="Zhang H."/>
            <person name="Feng B."/>
            <person name="Zhu X."/>
            <person name="Liu R."/>
            <person name="Schnable J.C."/>
            <person name="Zhu J.-K."/>
            <person name="Zhang H."/>
        </authorList>
    </citation>
    <scope>NUCLEOTIDE SEQUENCE [LARGE SCALE GENOMIC DNA]</scope>
</reference>
<dbReference type="Proteomes" id="UP000275267">
    <property type="component" value="Unassembled WGS sequence"/>
</dbReference>
<proteinExistence type="inferred from homology"/>
<dbReference type="PANTHER" id="PTHR21495">
    <property type="entry name" value="NUCLEOPORIN-RELATED"/>
    <property type="match status" value="1"/>
</dbReference>
<dbReference type="STRING" id="4540.A0A3L6Q2J6"/>
<comment type="subunit">
    <text evidence="1">Homodimer.</text>
</comment>
<comment type="function">
    <text evidence="1">Dirigent proteins impart stereoselectivity on the phenoxy radical-coupling reaction, yielding optically active lignans from two molecules of coniferyl alcohol in the biosynthesis of lignans, flavonolignans, and alkaloids and thus plays a central role in plant secondary metabolism.</text>
</comment>
<dbReference type="EMBL" id="PQIB02000014">
    <property type="protein sequence ID" value="RLM70187.1"/>
    <property type="molecule type" value="Genomic_DNA"/>
</dbReference>
<organism evidence="2 3">
    <name type="scientific">Panicum miliaceum</name>
    <name type="common">Proso millet</name>
    <name type="synonym">Broomcorn millet</name>
    <dbReference type="NCBI Taxonomy" id="4540"/>
    <lineage>
        <taxon>Eukaryota</taxon>
        <taxon>Viridiplantae</taxon>
        <taxon>Streptophyta</taxon>
        <taxon>Embryophyta</taxon>
        <taxon>Tracheophyta</taxon>
        <taxon>Spermatophyta</taxon>
        <taxon>Magnoliopsida</taxon>
        <taxon>Liliopsida</taxon>
        <taxon>Poales</taxon>
        <taxon>Poaceae</taxon>
        <taxon>PACMAD clade</taxon>
        <taxon>Panicoideae</taxon>
        <taxon>Panicodae</taxon>
        <taxon>Paniceae</taxon>
        <taxon>Panicinae</taxon>
        <taxon>Panicum</taxon>
        <taxon>Panicum sect. Panicum</taxon>
    </lineage>
</organism>
<keyword evidence="3" id="KW-1185">Reference proteome</keyword>
<dbReference type="AlphaFoldDB" id="A0A3L6Q2J6"/>
<dbReference type="GO" id="GO:0048046">
    <property type="term" value="C:apoplast"/>
    <property type="evidence" value="ECO:0007669"/>
    <property type="project" value="UniProtKB-SubCell"/>
</dbReference>
<keyword evidence="1" id="KW-0964">Secreted</keyword>
<gene>
    <name evidence="2" type="ORF">C2845_PM17G03990</name>
</gene>
<dbReference type="Pfam" id="PF03018">
    <property type="entry name" value="Dirigent"/>
    <property type="match status" value="2"/>
</dbReference>
<protein>
    <recommendedName>
        <fullName evidence="1">Dirigent protein</fullName>
    </recommendedName>
</protein>
<evidence type="ECO:0000313" key="2">
    <source>
        <dbReference type="EMBL" id="RLM70187.1"/>
    </source>
</evidence>
<accession>A0A3L6Q2J6</accession>
<comment type="similarity">
    <text evidence="1">Belongs to the plant dirigent protein family.</text>
</comment>
<evidence type="ECO:0000256" key="1">
    <source>
        <dbReference type="RuleBase" id="RU363099"/>
    </source>
</evidence>
<name>A0A3L6Q2J6_PANMI</name>
<keyword evidence="1" id="KW-0052">Apoplast</keyword>
<evidence type="ECO:0000313" key="3">
    <source>
        <dbReference type="Proteomes" id="UP000275267"/>
    </source>
</evidence>
<comment type="caution">
    <text evidence="2">The sequence shown here is derived from an EMBL/GenBank/DDBJ whole genome shotgun (WGS) entry which is preliminary data.</text>
</comment>
<comment type="subcellular location">
    <subcellularLocation>
        <location evidence="1">Secreted</location>
        <location evidence="1">Extracellular space</location>
        <location evidence="1">Apoplast</location>
    </subcellularLocation>
</comment>
<sequence length="331" mass="37119">MGAKAGQLWELKAAVHGVHPVASRWSLRRWGPVLGSSGGEAPGRKNEWIRRENSFNFSLPPLSISDLVTSCLAMSFHDSSTVLQQGFEQRVAQFKFYMHPRWAGPNMNQRGTVSINAPNRMGETIVNDWIITEGSDINSMRLARAQGVHWAVGFNNERWYVCVNISFEDDHFRGSTLELHGFWEPPFNTMEWTVTGGTGQFRFAQGFLIGKKYAEDENGIGNRYTQNNKGDVSLPAVSYGKGGSGPDLHLYMHQISERWYASFNIVFEDGRGSTLEIRGAWDTPLPLNWAVLGGTGQFTEAQGVLYGTKLSEDGNGRVYELTIRVFYRPIN</sequence>
<dbReference type="InterPro" id="IPR004265">
    <property type="entry name" value="Dirigent"/>
</dbReference>